<evidence type="ECO:0000259" key="2">
    <source>
        <dbReference type="PROSITE" id="PS50003"/>
    </source>
</evidence>
<evidence type="ECO:0000259" key="3">
    <source>
        <dbReference type="PROSITE" id="PS50010"/>
    </source>
</evidence>
<keyword evidence="5" id="KW-1185">Reference proteome</keyword>
<comment type="caution">
    <text evidence="4">The sequence shown here is derived from an EMBL/GenBank/DDBJ whole genome shotgun (WGS) entry which is preliminary data.</text>
</comment>
<dbReference type="PROSITE" id="PS50010">
    <property type="entry name" value="DH_2"/>
    <property type="match status" value="1"/>
</dbReference>
<accession>A0A1D1V8T8</accession>
<protein>
    <recommendedName>
        <fullName evidence="6">Puratrophin-1</fullName>
    </recommendedName>
</protein>
<dbReference type="SMART" id="SM00233">
    <property type="entry name" value="PH"/>
    <property type="match status" value="1"/>
</dbReference>
<gene>
    <name evidence="4" type="primary">RvY_06891-1</name>
    <name evidence="4" type="synonym">RvY_06891.1</name>
    <name evidence="4" type="ORF">RvY_06891</name>
</gene>
<dbReference type="Gene3D" id="1.20.900.10">
    <property type="entry name" value="Dbl homology (DH) domain"/>
    <property type="match status" value="1"/>
</dbReference>
<dbReference type="PANTHER" id="PTHR45845">
    <property type="entry name" value="RHO GUANINE NUCLEOTIDE EXCHANGE FACTOR-RELATED"/>
    <property type="match status" value="1"/>
</dbReference>
<dbReference type="SUPFAM" id="SSF50729">
    <property type="entry name" value="PH domain-like"/>
    <property type="match status" value="1"/>
</dbReference>
<dbReference type="Gene3D" id="1.20.58.60">
    <property type="match status" value="1"/>
</dbReference>
<evidence type="ECO:0000313" key="5">
    <source>
        <dbReference type="Proteomes" id="UP000186922"/>
    </source>
</evidence>
<dbReference type="InterPro" id="IPR011993">
    <property type="entry name" value="PH-like_dom_sf"/>
</dbReference>
<dbReference type="CDD" id="cd00160">
    <property type="entry name" value="RhoGEF"/>
    <property type="match status" value="1"/>
</dbReference>
<reference evidence="4 5" key="1">
    <citation type="journal article" date="2016" name="Nat. Commun.">
        <title>Extremotolerant tardigrade genome and improved radiotolerance of human cultured cells by tardigrade-unique protein.</title>
        <authorList>
            <person name="Hashimoto T."/>
            <person name="Horikawa D.D."/>
            <person name="Saito Y."/>
            <person name="Kuwahara H."/>
            <person name="Kozuka-Hata H."/>
            <person name="Shin-I T."/>
            <person name="Minakuchi Y."/>
            <person name="Ohishi K."/>
            <person name="Motoyama A."/>
            <person name="Aizu T."/>
            <person name="Enomoto A."/>
            <person name="Kondo K."/>
            <person name="Tanaka S."/>
            <person name="Hara Y."/>
            <person name="Koshikawa S."/>
            <person name="Sagara H."/>
            <person name="Miura T."/>
            <person name="Yokobori S."/>
            <person name="Miyagawa K."/>
            <person name="Suzuki Y."/>
            <person name="Kubo T."/>
            <person name="Oyama M."/>
            <person name="Kohara Y."/>
            <person name="Fujiyama A."/>
            <person name="Arakawa K."/>
            <person name="Katayama T."/>
            <person name="Toyoda A."/>
            <person name="Kunieda T."/>
        </authorList>
    </citation>
    <scope>NUCLEOTIDE SEQUENCE [LARGE SCALE GENOMIC DNA]</scope>
    <source>
        <strain evidence="4 5">YOKOZUNA-1</strain>
    </source>
</reference>
<dbReference type="InterPro" id="IPR035899">
    <property type="entry name" value="DBL_dom_sf"/>
</dbReference>
<proteinExistence type="predicted"/>
<feature type="compositionally biased region" description="Polar residues" evidence="1">
    <location>
        <begin position="1530"/>
        <end position="1547"/>
    </location>
</feature>
<name>A0A1D1V8T8_RAMVA</name>
<dbReference type="SUPFAM" id="SSF46966">
    <property type="entry name" value="Spectrin repeat"/>
    <property type="match status" value="1"/>
</dbReference>
<dbReference type="STRING" id="947166.A0A1D1V8T8"/>
<dbReference type="Proteomes" id="UP000186922">
    <property type="component" value="Unassembled WGS sequence"/>
</dbReference>
<feature type="region of interest" description="Disordered" evidence="1">
    <location>
        <begin position="306"/>
        <end position="328"/>
    </location>
</feature>
<dbReference type="SMART" id="SM00325">
    <property type="entry name" value="RhoGEF"/>
    <property type="match status" value="1"/>
</dbReference>
<dbReference type="PANTHER" id="PTHR45845:SF3">
    <property type="entry name" value="PURATROPHIN-1-LIKE, ISOFORM A"/>
    <property type="match status" value="1"/>
</dbReference>
<dbReference type="Pfam" id="PF22697">
    <property type="entry name" value="SOS1_NGEF_PH"/>
    <property type="match status" value="1"/>
</dbReference>
<dbReference type="OrthoDB" id="6152532at2759"/>
<sequence length="1547" mass="175529">MADAKLPFLRRFTLKGKPKLEEEKMEESWSVRRTRSLCEGRAGFAAGRLIQMFPGFGRPNRMMDSLRRGSTLSHNESMSSMDLKTSPTAVLSSIVPLPVEIEQLCESAFSKLYCPYEKVRWTLLDQIRRIYYGDCNADIQTLCHSFLAPAANLLDLIKRQSQETDGTFTRQRKHNDSINGGWPLCYDNKVIIHLTEIDRHRLPSGKLQRGHFYFHISSPSKSPESSPLFLCLKLRILSGEVLEVRVPASAAHLKMAFSSKWFHETIFHCTSDMRLLSALQFCVVSFERSIDRIDLQLLTSGLRTPASVNEPALSDRHSTALPDNEPSSFSLAHDECQCQCSPNGITDSSRSSSTTPSSQDHGPFHHQVETEHMKCSCLPSSLSSTSNLSQSQNLCDMDLKKSTDASSSCWLARGAHLINEINKALLSSEAVVFPGTIDRQRHPVIFLHVQRLPETATADELARLFSYIYFTAREPAANSGFTLVVETPSCSESSFSEKLEKFFLLLDTAIWKFQELIPNWVFRVLVLLQSDTPIDVADKIRDAFAKTSTEKIKFVHGKGDLPVHIDDMNILSTLDGRLSFNHQKFVAYRCEIEPFMETCRLASRRLLEAIHQMKLQDKCLCQCNKPTSSPADRNGNSNVSQDRHVFSAAHYHLMIRAQKVMMQSIAEDSNLLQLQSEGETLLLKFQQDQSSRETRDAYDQAAQLYNDVHTTTIKLMRLADRRLSKLEKCYQLKRFEEDAGRLLMWMSKEGESTLQRNLQVGNSLLEVREQQKEFDKFHSLAFKNLDKACHLLTTFSSLNLTSDSECPAVIVQLYRLLASTHRRFSDLLDEVRDRIDDVARCYCLIERAFEWTLHTVNFMSQFSLSAEITSSLPLLNESLTKLDTYVRAHPPLTPDNFHEMDQIAHKLKLSKLIDQCKLARQRCQEAESLTIAKETAFLKAKFALVPALPAQELVTRLPRNRAPIGTPFRESSFRTQYSIPETDETLSSSDTTPFIDDSESEAVVPVGSCACSSSSATLADISSPMEAKKVGGGLRKSSTWQADDVDGTPSRNGCEESYTDEDFDEVDNARLNRRESWTVPASNSHLSFCMDKDSLASISPPQASDGTPGSLIVQELFQTEIDYIVALKFVIENYMPEILKDTVPQSLRGKRNVVFGNLTKLYDFHKKEFLKSIKQCESSPIQLGQVFLKFEKYFYMYAQYTHNKPKSDKLMGECGNEFFKARQTVLQDKMDLSSYLLRPVQRMGKYALLLKQLLKVYPRTDPEWEKLQEAEEMVKFQLRHGNDLLAMDQLRDCDVDLKEQGRLCRQDDLLLYQAGRKKCLRRVFLFDEMIVFSKVKRSKQGTEYFQYKYSLKTSDIGLTEQLGESPNQFELWFRKRKSGDNFILQAANTEVKQAWTADISSILWRQAWRSRETRLSEMDSMGIEKRNCLDIKPSEDQINHRYVLLRAGSGPSSIDLRGSTHESLRGRLQRPHSLISISNSCSNSAFISSPILQEERGEEATKVGGGTTGDEDRSSPRRSQCSSESGICSDINTSSTSNPPLESESST</sequence>
<evidence type="ECO:0000256" key="1">
    <source>
        <dbReference type="SAM" id="MobiDB-lite"/>
    </source>
</evidence>
<dbReference type="GO" id="GO:0005085">
    <property type="term" value="F:guanyl-nucleotide exchange factor activity"/>
    <property type="evidence" value="ECO:0007669"/>
    <property type="project" value="InterPro"/>
</dbReference>
<feature type="region of interest" description="Disordered" evidence="1">
    <location>
        <begin position="1489"/>
        <end position="1547"/>
    </location>
</feature>
<dbReference type="InterPro" id="IPR052231">
    <property type="entry name" value="Rho_GEF_signaling-related"/>
</dbReference>
<dbReference type="Pfam" id="PF00621">
    <property type="entry name" value="RhoGEF"/>
    <property type="match status" value="1"/>
</dbReference>
<evidence type="ECO:0000313" key="4">
    <source>
        <dbReference type="EMBL" id="GAU95243.1"/>
    </source>
</evidence>
<dbReference type="EMBL" id="BDGG01000003">
    <property type="protein sequence ID" value="GAU95243.1"/>
    <property type="molecule type" value="Genomic_DNA"/>
</dbReference>
<dbReference type="PROSITE" id="PS50003">
    <property type="entry name" value="PH_DOMAIN"/>
    <property type="match status" value="1"/>
</dbReference>
<organism evidence="4 5">
    <name type="scientific">Ramazzottius varieornatus</name>
    <name type="common">Water bear</name>
    <name type="synonym">Tardigrade</name>
    <dbReference type="NCBI Taxonomy" id="947166"/>
    <lineage>
        <taxon>Eukaryota</taxon>
        <taxon>Metazoa</taxon>
        <taxon>Ecdysozoa</taxon>
        <taxon>Tardigrada</taxon>
        <taxon>Eutardigrada</taxon>
        <taxon>Parachela</taxon>
        <taxon>Hypsibioidea</taxon>
        <taxon>Ramazzottiidae</taxon>
        <taxon>Ramazzottius</taxon>
    </lineage>
</organism>
<evidence type="ECO:0008006" key="6">
    <source>
        <dbReference type="Google" id="ProtNLM"/>
    </source>
</evidence>
<dbReference type="InterPro" id="IPR001849">
    <property type="entry name" value="PH_domain"/>
</dbReference>
<feature type="domain" description="PH" evidence="2">
    <location>
        <begin position="1296"/>
        <end position="1404"/>
    </location>
</feature>
<dbReference type="SUPFAM" id="SSF48065">
    <property type="entry name" value="DBL homology domain (DH-domain)"/>
    <property type="match status" value="1"/>
</dbReference>
<dbReference type="Gene3D" id="2.30.29.30">
    <property type="entry name" value="Pleckstrin-homology domain (PH domain)/Phosphotyrosine-binding domain (PTB)"/>
    <property type="match status" value="1"/>
</dbReference>
<dbReference type="CDD" id="cd13242">
    <property type="entry name" value="PH_puratrophin-1"/>
    <property type="match status" value="1"/>
</dbReference>
<feature type="domain" description="DH" evidence="3">
    <location>
        <begin position="1108"/>
        <end position="1284"/>
    </location>
</feature>
<dbReference type="InterPro" id="IPR055251">
    <property type="entry name" value="SOS1_NGEF_PH"/>
</dbReference>
<dbReference type="InterPro" id="IPR000219">
    <property type="entry name" value="DH_dom"/>
</dbReference>